<organism evidence="9 10">
    <name type="scientific">Chitinophaga cymbidii</name>
    <dbReference type="NCBI Taxonomy" id="1096750"/>
    <lineage>
        <taxon>Bacteria</taxon>
        <taxon>Pseudomonadati</taxon>
        <taxon>Bacteroidota</taxon>
        <taxon>Chitinophagia</taxon>
        <taxon>Chitinophagales</taxon>
        <taxon>Chitinophagaceae</taxon>
        <taxon>Chitinophaga</taxon>
    </lineage>
</organism>
<comment type="similarity">
    <text evidence="1 4 7">Belongs to the aldehyde dehydrogenase family.</text>
</comment>
<keyword evidence="10" id="KW-1185">Reference proteome</keyword>
<dbReference type="GO" id="GO:0004029">
    <property type="term" value="F:aldehyde dehydrogenase (NAD+) activity"/>
    <property type="evidence" value="ECO:0007669"/>
    <property type="project" value="TreeGrafter"/>
</dbReference>
<dbReference type="SUPFAM" id="SSF53720">
    <property type="entry name" value="ALDH-like"/>
    <property type="match status" value="1"/>
</dbReference>
<evidence type="ECO:0000259" key="8">
    <source>
        <dbReference type="Pfam" id="PF00171"/>
    </source>
</evidence>
<dbReference type="EMBL" id="BKAU01000001">
    <property type="protein sequence ID" value="GEP95370.1"/>
    <property type="molecule type" value="Genomic_DNA"/>
</dbReference>
<evidence type="ECO:0000256" key="6">
    <source>
        <dbReference type="PROSITE-ProRule" id="PRU10007"/>
    </source>
</evidence>
<dbReference type="InterPro" id="IPR016163">
    <property type="entry name" value="Ald_DH_C"/>
</dbReference>
<evidence type="ECO:0000256" key="1">
    <source>
        <dbReference type="ARBA" id="ARBA00009986"/>
    </source>
</evidence>
<dbReference type="Proteomes" id="UP000321436">
    <property type="component" value="Unassembled WGS sequence"/>
</dbReference>
<keyword evidence="3" id="KW-0520">NAD</keyword>
<dbReference type="GO" id="GO:0005737">
    <property type="term" value="C:cytoplasm"/>
    <property type="evidence" value="ECO:0007669"/>
    <property type="project" value="TreeGrafter"/>
</dbReference>
<dbReference type="GO" id="GO:0006081">
    <property type="term" value="P:aldehyde metabolic process"/>
    <property type="evidence" value="ECO:0007669"/>
    <property type="project" value="InterPro"/>
</dbReference>
<dbReference type="InterPro" id="IPR016161">
    <property type="entry name" value="Ald_DH/histidinol_DH"/>
</dbReference>
<evidence type="ECO:0000256" key="4">
    <source>
        <dbReference type="PIRNR" id="PIRNR036492"/>
    </source>
</evidence>
<reference evidence="9 10" key="1">
    <citation type="submission" date="2019-07" db="EMBL/GenBank/DDBJ databases">
        <title>Whole genome shotgun sequence of Chitinophaga cymbidii NBRC 109752.</title>
        <authorList>
            <person name="Hosoyama A."/>
            <person name="Uohara A."/>
            <person name="Ohji S."/>
            <person name="Ichikawa N."/>
        </authorList>
    </citation>
    <scope>NUCLEOTIDE SEQUENCE [LARGE SCALE GENOMIC DNA]</scope>
    <source>
        <strain evidence="9 10">NBRC 109752</strain>
    </source>
</reference>
<dbReference type="Gene3D" id="3.40.309.10">
    <property type="entry name" value="Aldehyde Dehydrogenase, Chain A, domain 2"/>
    <property type="match status" value="1"/>
</dbReference>
<sequence>MASIAEIYTAQRSFFGSGATRSYAFRRSQLKKLKSVLKQHEPAILEALYADLRKHPMEAFGSEVGLLYDEINNTLTNLRSWMRPQPVTSPLLQYPSASKVYRDPKGLTLLIGPWNYPFQLMIAPLIANIAAGNCAILKPSELAPATAAVTEKVIREAFDPAYVTVISGEGEQVIPAAMEHRFDHVFFTGSVAVGRKILAMAAPHLTPVTLELGGKSPCVVDKGADIKTAARRIIWGKCWNAGQTCIAPDYVLVHEKVMEPLVKQMNAAIRQFFGEDPFRSADYARIINEKRFDQLAGYLQQGRILAGGETDRADKYIAPTLLTDVPPDAPIMQEEIFGPLLPLIPYKTTEEALAVIARHPNPLSLYVFTKSRRTERTFIEQVPFGGGCINNTLVHFTNPELPFGGVAQSGMGRYHGRAGFDELTQVKSVMKTGTWLDVPVKYPPFGSKLKLAKMMMR</sequence>
<feature type="active site" evidence="5 6">
    <location>
        <position position="211"/>
    </location>
</feature>
<evidence type="ECO:0000313" key="10">
    <source>
        <dbReference type="Proteomes" id="UP000321436"/>
    </source>
</evidence>
<dbReference type="AlphaFoldDB" id="A0A512RI62"/>
<dbReference type="PANTHER" id="PTHR43570:SF16">
    <property type="entry name" value="ALDEHYDE DEHYDROGENASE TYPE III, ISOFORM Q"/>
    <property type="match status" value="1"/>
</dbReference>
<dbReference type="InterPro" id="IPR015590">
    <property type="entry name" value="Aldehyde_DH_dom"/>
</dbReference>
<feature type="domain" description="Aldehyde dehydrogenase" evidence="8">
    <location>
        <begin position="14"/>
        <end position="429"/>
    </location>
</feature>
<dbReference type="Gene3D" id="3.40.605.10">
    <property type="entry name" value="Aldehyde Dehydrogenase, Chain A, domain 1"/>
    <property type="match status" value="1"/>
</dbReference>
<evidence type="ECO:0000256" key="2">
    <source>
        <dbReference type="ARBA" id="ARBA00023002"/>
    </source>
</evidence>
<protein>
    <recommendedName>
        <fullName evidence="4">Aldehyde dehydrogenase</fullName>
    </recommendedName>
</protein>
<name>A0A512RI62_9BACT</name>
<dbReference type="InterPro" id="IPR016162">
    <property type="entry name" value="Ald_DH_N"/>
</dbReference>
<evidence type="ECO:0000256" key="7">
    <source>
        <dbReference type="RuleBase" id="RU003345"/>
    </source>
</evidence>
<dbReference type="PIRSF" id="PIRSF036492">
    <property type="entry name" value="ALDH"/>
    <property type="match status" value="1"/>
</dbReference>
<dbReference type="PROSITE" id="PS00687">
    <property type="entry name" value="ALDEHYDE_DEHYDR_GLU"/>
    <property type="match status" value="1"/>
</dbReference>
<evidence type="ECO:0000256" key="3">
    <source>
        <dbReference type="ARBA" id="ARBA00023027"/>
    </source>
</evidence>
<dbReference type="FunFam" id="3.40.309.10:FF:000003">
    <property type="entry name" value="Aldehyde dehydrogenase"/>
    <property type="match status" value="1"/>
</dbReference>
<proteinExistence type="inferred from homology"/>
<gene>
    <name evidence="9" type="ORF">CCY01nite_16300</name>
</gene>
<dbReference type="CDD" id="cd07136">
    <property type="entry name" value="ALDH_YwdH-P39616"/>
    <property type="match status" value="1"/>
</dbReference>
<dbReference type="PANTHER" id="PTHR43570">
    <property type="entry name" value="ALDEHYDE DEHYDROGENASE"/>
    <property type="match status" value="1"/>
</dbReference>
<dbReference type="InterPro" id="IPR029510">
    <property type="entry name" value="Ald_DH_CS_GLU"/>
</dbReference>
<dbReference type="FunFam" id="3.40.605.10:FF:000004">
    <property type="entry name" value="Aldehyde dehydrogenase"/>
    <property type="match status" value="1"/>
</dbReference>
<evidence type="ECO:0000256" key="5">
    <source>
        <dbReference type="PIRSR" id="PIRSR036492-1"/>
    </source>
</evidence>
<dbReference type="InterPro" id="IPR012394">
    <property type="entry name" value="Aldehyde_DH_NAD(P)"/>
</dbReference>
<dbReference type="OrthoDB" id="629320at2"/>
<accession>A0A512RI62</accession>
<keyword evidence="2 4" id="KW-0560">Oxidoreductase</keyword>
<feature type="active site" evidence="5">
    <location>
        <position position="245"/>
    </location>
</feature>
<dbReference type="RefSeq" id="WP_146859567.1">
    <property type="nucleotide sequence ID" value="NZ_BKAU01000001.1"/>
</dbReference>
<dbReference type="Pfam" id="PF00171">
    <property type="entry name" value="Aldedh"/>
    <property type="match status" value="1"/>
</dbReference>
<comment type="caution">
    <text evidence="9">The sequence shown here is derived from an EMBL/GenBank/DDBJ whole genome shotgun (WGS) entry which is preliminary data.</text>
</comment>
<evidence type="ECO:0000313" key="9">
    <source>
        <dbReference type="EMBL" id="GEP95370.1"/>
    </source>
</evidence>